<proteinExistence type="predicted"/>
<dbReference type="NCBIfam" id="NF040603">
    <property type="entry name" value="choice_anch_P"/>
    <property type="match status" value="2"/>
</dbReference>
<gene>
    <name evidence="1" type="ORF">M6B22_18505</name>
</gene>
<organism evidence="1 2">
    <name type="scientific">Jatrophihabitans cynanchi</name>
    <dbReference type="NCBI Taxonomy" id="2944128"/>
    <lineage>
        <taxon>Bacteria</taxon>
        <taxon>Bacillati</taxon>
        <taxon>Actinomycetota</taxon>
        <taxon>Actinomycetes</taxon>
        <taxon>Jatrophihabitantales</taxon>
        <taxon>Jatrophihabitantaceae</taxon>
        <taxon>Jatrophihabitans</taxon>
    </lineage>
</organism>
<dbReference type="Proteomes" id="UP001164693">
    <property type="component" value="Chromosome"/>
</dbReference>
<accession>A0ABY7JZC9</accession>
<evidence type="ECO:0000313" key="1">
    <source>
        <dbReference type="EMBL" id="WAX56504.1"/>
    </source>
</evidence>
<sequence>MRIKSAVVPLTTAAGLIAAVAVAPGGVFGATPSHAHLVGWAGGSMVRGLGHTVTSDLTSQSSVDTTNTGVRSRNTLATASVTRLLTVGAISTDASSAAVPRGVQLTTHARTANVNLLGGAITARAVDTVDVAKVVNGKASSTIRTTFVGLKIAGTTLPANIPQNFGVRIPGVAQVTLNGAYSAAKDGTIMTTGVGLYVSLLKARGTNPIGTEIYLNPTYGAIAPTAPVTGANIGGYAYGSSVYASAGRLLDAKSGPTAQISQPMNGTHGMNRYNRTAAVDLAPVATVSAITSTANGVKSAGTASYSTMSTKLAGINLFNGLIRADALTGSASVKELPDGSTRASTSTSLVNLVIAGRSVPADVSPNTVIRVARLGKVTIRSEARSANQALVKVLDIVITTKGYGLPVGAEVQVGVAAAWVITPH</sequence>
<name>A0ABY7JZC9_9ACTN</name>
<reference evidence="1" key="1">
    <citation type="submission" date="2022-05" db="EMBL/GenBank/DDBJ databases">
        <title>Jatrophihabitans sp. SB3-54 whole genome sequence.</title>
        <authorList>
            <person name="Suh M.K."/>
            <person name="Eom M.K."/>
            <person name="Kim J.S."/>
            <person name="Kim H.S."/>
            <person name="Do H.E."/>
            <person name="Shin Y.K."/>
            <person name="Lee J.-S."/>
        </authorList>
    </citation>
    <scope>NUCLEOTIDE SEQUENCE</scope>
    <source>
        <strain evidence="1">SB3-54</strain>
    </source>
</reference>
<protein>
    <submittedName>
        <fullName evidence="1">Uncharacterized protein</fullName>
    </submittedName>
</protein>
<dbReference type="RefSeq" id="WP_269443038.1">
    <property type="nucleotide sequence ID" value="NZ_CP097463.1"/>
</dbReference>
<dbReference type="EMBL" id="CP097463">
    <property type="protein sequence ID" value="WAX56504.1"/>
    <property type="molecule type" value="Genomic_DNA"/>
</dbReference>
<evidence type="ECO:0000313" key="2">
    <source>
        <dbReference type="Proteomes" id="UP001164693"/>
    </source>
</evidence>
<keyword evidence="2" id="KW-1185">Reference proteome</keyword>